<evidence type="ECO:0000256" key="1">
    <source>
        <dbReference type="SAM" id="MobiDB-lite"/>
    </source>
</evidence>
<organism evidence="2 3">
    <name type="scientific">Rotaria magnacalcarata</name>
    <dbReference type="NCBI Taxonomy" id="392030"/>
    <lineage>
        <taxon>Eukaryota</taxon>
        <taxon>Metazoa</taxon>
        <taxon>Spiralia</taxon>
        <taxon>Gnathifera</taxon>
        <taxon>Rotifera</taxon>
        <taxon>Eurotatoria</taxon>
        <taxon>Bdelloidea</taxon>
        <taxon>Philodinida</taxon>
        <taxon>Philodinidae</taxon>
        <taxon>Rotaria</taxon>
    </lineage>
</organism>
<comment type="caution">
    <text evidence="2">The sequence shown here is derived from an EMBL/GenBank/DDBJ whole genome shotgun (WGS) entry which is preliminary data.</text>
</comment>
<evidence type="ECO:0000313" key="2">
    <source>
        <dbReference type="EMBL" id="CAF4295111.1"/>
    </source>
</evidence>
<feature type="non-terminal residue" evidence="2">
    <location>
        <position position="1"/>
    </location>
</feature>
<gene>
    <name evidence="2" type="ORF">OVN521_LOCUS31079</name>
</gene>
<protein>
    <submittedName>
        <fullName evidence="2">Uncharacterized protein</fullName>
    </submittedName>
</protein>
<dbReference type="AlphaFoldDB" id="A0A820HLD7"/>
<dbReference type="EMBL" id="CAJOBG010013658">
    <property type="protein sequence ID" value="CAF4295111.1"/>
    <property type="molecule type" value="Genomic_DNA"/>
</dbReference>
<feature type="compositionally biased region" description="Low complexity" evidence="1">
    <location>
        <begin position="1"/>
        <end position="16"/>
    </location>
</feature>
<keyword evidence="3" id="KW-1185">Reference proteome</keyword>
<name>A0A820HLD7_9BILA</name>
<reference evidence="2" key="1">
    <citation type="submission" date="2021-02" db="EMBL/GenBank/DDBJ databases">
        <authorList>
            <person name="Nowell W R."/>
        </authorList>
    </citation>
    <scope>NUCLEOTIDE SEQUENCE</scope>
</reference>
<dbReference type="Proteomes" id="UP000663866">
    <property type="component" value="Unassembled WGS sequence"/>
</dbReference>
<sequence length="24" mass="2732">QQPYGGYAPPNAYYNPVQQYPKTS</sequence>
<feature type="region of interest" description="Disordered" evidence="1">
    <location>
        <begin position="1"/>
        <end position="24"/>
    </location>
</feature>
<evidence type="ECO:0000313" key="3">
    <source>
        <dbReference type="Proteomes" id="UP000663866"/>
    </source>
</evidence>
<accession>A0A820HLD7</accession>
<proteinExistence type="predicted"/>